<dbReference type="AlphaFoldDB" id="A0AA88Q019"/>
<accession>A0AA88Q019</accession>
<evidence type="ECO:0000256" key="1">
    <source>
        <dbReference type="SAM" id="MobiDB-lite"/>
    </source>
</evidence>
<reference evidence="2" key="1">
    <citation type="submission" date="2023-08" db="EMBL/GenBank/DDBJ databases">
        <title>Chromosome-level Genome Assembly of mud carp (Cirrhinus molitorella).</title>
        <authorList>
            <person name="Liu H."/>
        </authorList>
    </citation>
    <scope>NUCLEOTIDE SEQUENCE</scope>
    <source>
        <strain evidence="2">Prfri</strain>
        <tissue evidence="2">Muscle</tissue>
    </source>
</reference>
<sequence length="175" mass="19579">MCYANMVQKKGPKKQASALDTDSSLTDTHHMMTRTWMMKTHRVQKNRFLDTDSSLTDTHRMMTRTWMMKTHRCLQKGLTDEDKDNPTSPLSFDQQKTRNENIQIAHHELASAADCDLFSFGGSEDEALDDSMSLVVSDAEELLGSSHNLAPLLSKDSSTAGSGMDVELFPSSSWS</sequence>
<name>A0AA88Q019_9TELE</name>
<dbReference type="EMBL" id="JAUYZG010000005">
    <property type="protein sequence ID" value="KAK2907332.1"/>
    <property type="molecule type" value="Genomic_DNA"/>
</dbReference>
<protein>
    <submittedName>
        <fullName evidence="2">Uncharacterized protein</fullName>
    </submittedName>
</protein>
<evidence type="ECO:0000313" key="3">
    <source>
        <dbReference type="Proteomes" id="UP001187343"/>
    </source>
</evidence>
<comment type="caution">
    <text evidence="2">The sequence shown here is derived from an EMBL/GenBank/DDBJ whole genome shotgun (WGS) entry which is preliminary data.</text>
</comment>
<keyword evidence="3" id="KW-1185">Reference proteome</keyword>
<feature type="region of interest" description="Disordered" evidence="1">
    <location>
        <begin position="77"/>
        <end position="98"/>
    </location>
</feature>
<proteinExistence type="predicted"/>
<evidence type="ECO:0000313" key="2">
    <source>
        <dbReference type="EMBL" id="KAK2907332.1"/>
    </source>
</evidence>
<gene>
    <name evidence="2" type="ORF">Q8A67_006317</name>
</gene>
<organism evidence="2 3">
    <name type="scientific">Cirrhinus molitorella</name>
    <name type="common">mud carp</name>
    <dbReference type="NCBI Taxonomy" id="172907"/>
    <lineage>
        <taxon>Eukaryota</taxon>
        <taxon>Metazoa</taxon>
        <taxon>Chordata</taxon>
        <taxon>Craniata</taxon>
        <taxon>Vertebrata</taxon>
        <taxon>Euteleostomi</taxon>
        <taxon>Actinopterygii</taxon>
        <taxon>Neopterygii</taxon>
        <taxon>Teleostei</taxon>
        <taxon>Ostariophysi</taxon>
        <taxon>Cypriniformes</taxon>
        <taxon>Cyprinidae</taxon>
        <taxon>Labeoninae</taxon>
        <taxon>Labeonini</taxon>
        <taxon>Cirrhinus</taxon>
    </lineage>
</organism>
<feature type="region of interest" description="Disordered" evidence="1">
    <location>
        <begin position="1"/>
        <end position="25"/>
    </location>
</feature>
<dbReference type="Proteomes" id="UP001187343">
    <property type="component" value="Unassembled WGS sequence"/>
</dbReference>
<feature type="region of interest" description="Disordered" evidence="1">
    <location>
        <begin position="150"/>
        <end position="175"/>
    </location>
</feature>